<dbReference type="GO" id="GO:0004081">
    <property type="term" value="F:bis(5'-nucleosyl)-tetraphosphatase (asymmetrical) activity"/>
    <property type="evidence" value="ECO:0007669"/>
    <property type="project" value="TreeGrafter"/>
</dbReference>
<dbReference type="PANTHER" id="PTHR21340">
    <property type="entry name" value="DIADENOSINE 5,5-P1,P4-TETRAPHOSPHATE PYROPHOSPHOHYDROLASE MUTT"/>
    <property type="match status" value="1"/>
</dbReference>
<name>A0A0K8MFL2_9PROT</name>
<keyword evidence="4" id="KW-1185">Reference proteome</keyword>
<protein>
    <submittedName>
        <fullName evidence="3">NUDIX domain protein</fullName>
    </submittedName>
</protein>
<dbReference type="PROSITE" id="PS51462">
    <property type="entry name" value="NUDIX"/>
    <property type="match status" value="1"/>
</dbReference>
<gene>
    <name evidence="3" type="ORF">Cva_01338</name>
</gene>
<dbReference type="Gene3D" id="3.90.79.10">
    <property type="entry name" value="Nucleoside Triphosphate Pyrophosphohydrolase"/>
    <property type="match status" value="1"/>
</dbReference>
<dbReference type="InterPro" id="IPR015797">
    <property type="entry name" value="NUDIX_hydrolase-like_dom_sf"/>
</dbReference>
<comment type="caution">
    <text evidence="3">The sequence shown here is derived from an EMBL/GenBank/DDBJ whole genome shotgun (WGS) entry which is preliminary data.</text>
</comment>
<keyword evidence="1" id="KW-0378">Hydrolase</keyword>
<dbReference type="GO" id="GO:0006167">
    <property type="term" value="P:AMP biosynthetic process"/>
    <property type="evidence" value="ECO:0007669"/>
    <property type="project" value="TreeGrafter"/>
</dbReference>
<dbReference type="EMBL" id="BBVC01000077">
    <property type="protein sequence ID" value="GAO98674.1"/>
    <property type="molecule type" value="Genomic_DNA"/>
</dbReference>
<dbReference type="InterPro" id="IPR000086">
    <property type="entry name" value="NUDIX_hydrolase_dom"/>
</dbReference>
<accession>A0A0K8MFL2</accession>
<dbReference type="Proteomes" id="UP000036771">
    <property type="component" value="Unassembled WGS sequence"/>
</dbReference>
<dbReference type="AlphaFoldDB" id="A0A0K8MFL2"/>
<dbReference type="GO" id="GO:0006754">
    <property type="term" value="P:ATP biosynthetic process"/>
    <property type="evidence" value="ECO:0007669"/>
    <property type="project" value="TreeGrafter"/>
</dbReference>
<proteinExistence type="predicted"/>
<dbReference type="STRING" id="1629334.Cva_01338"/>
<dbReference type="SUPFAM" id="SSF55811">
    <property type="entry name" value="Nudix"/>
    <property type="match status" value="1"/>
</dbReference>
<dbReference type="Pfam" id="PF00293">
    <property type="entry name" value="NUDIX"/>
    <property type="match status" value="1"/>
</dbReference>
<evidence type="ECO:0000313" key="3">
    <source>
        <dbReference type="EMBL" id="GAO98674.1"/>
    </source>
</evidence>
<feature type="domain" description="Nudix hydrolase" evidence="2">
    <location>
        <begin position="57"/>
        <end position="137"/>
    </location>
</feature>
<evidence type="ECO:0000256" key="1">
    <source>
        <dbReference type="ARBA" id="ARBA00022801"/>
    </source>
</evidence>
<reference evidence="3 4" key="1">
    <citation type="submission" date="2015-03" db="EMBL/GenBank/DDBJ databases">
        <title>Caedibacter varicaedens, whole genome shotgun sequence.</title>
        <authorList>
            <person name="Suzuki H."/>
            <person name="Dapper A.L."/>
            <person name="Gibson A.K."/>
            <person name="Jackson C."/>
            <person name="Lee H."/>
            <person name="Pejaver V.R."/>
            <person name="Doak T."/>
            <person name="Lynch M."/>
        </authorList>
    </citation>
    <scope>NUCLEOTIDE SEQUENCE [LARGE SCALE GENOMIC DNA]</scope>
</reference>
<evidence type="ECO:0000259" key="2">
    <source>
        <dbReference type="PROSITE" id="PS51462"/>
    </source>
</evidence>
<organism evidence="3 4">
    <name type="scientific">Caedimonas varicaedens</name>
    <dbReference type="NCBI Taxonomy" id="1629334"/>
    <lineage>
        <taxon>Bacteria</taxon>
        <taxon>Pseudomonadati</taxon>
        <taxon>Pseudomonadota</taxon>
        <taxon>Alphaproteobacteria</taxon>
        <taxon>Holosporales</taxon>
        <taxon>Caedimonadaceae</taxon>
        <taxon>Caedimonas</taxon>
    </lineage>
</organism>
<dbReference type="OrthoDB" id="129709at2"/>
<evidence type="ECO:0000313" key="4">
    <source>
        <dbReference type="Proteomes" id="UP000036771"/>
    </source>
</evidence>
<dbReference type="InterPro" id="IPR051325">
    <property type="entry name" value="Nudix_hydrolase_domain"/>
</dbReference>
<dbReference type="PANTHER" id="PTHR21340:SF0">
    <property type="entry name" value="BIS(5'-NUCLEOSYL)-TETRAPHOSPHATASE [ASYMMETRICAL]"/>
    <property type="match status" value="1"/>
</dbReference>
<sequence length="137" mass="15720">MPDCFSVEAAAKDLIARLVSNLTPFDDLERQHIQETLTWIHQGKMPLFRLQKPDIPPKHLVVYFVVWDEDAKKILLVDHKKAQLWLPAGGHVELNEHPRLTVLRECREELGIEADFWHDDPLFLTSTLTGGLTPGHI</sequence>